<name>A0A158IXX9_9BURK</name>
<dbReference type="Pfam" id="PF04577">
    <property type="entry name" value="Glyco_transf_61"/>
    <property type="match status" value="1"/>
</dbReference>
<dbReference type="InterPro" id="IPR049625">
    <property type="entry name" value="Glyco_transf_61_cat"/>
</dbReference>
<sequence length="614" mass="68168">MSNTEAFSPANIRSGTLPGDPDTPGQDIKTGSAEGREKPPQPVVQDELKLSDFLTELDVSVNLLFDVNWYLENNPGVAEAKVHPLGHYISFGARELRSPTPLFDPRYYVCQKPEVIDEESHPLEDYLRYGGFQGLDPNEFFDGRWYLSEYEDARTSGLNPLLHYIKSGERAGHWPSALFDPEAHKRENPDVDWNRVSPLAHFLARRGPSTGTQVVKQHFRVTAALRRFLGNVRPDLEGTPCSVELRVQSLEEFVQTSASQADGNEVLARPTSTVQGLGSSVAFPGAPLVAKLNDVIAVAGTRYVVTNLNTAIHDEEAHFADQPDVAVKWAHTRRLPRRRVVLECKARQGAWVESGIHLMLESANNYFHFLVEALPRLILAEIANVPPSVPLLVQDDLHPNIRALIDLANISRRPVLYLEPGTLYSVKYLYMASETASIPDAYFGGEAASQSAIDVERIRAAVRRCDGRFPRSSKSGNRKIFIGRGGARRVLTNQQQIEGRLVELGFEIVRVDDLDVETQIRLFRQASVVIAPTGAHLTNMLWCAPGTRVIVLSSDHTSLQLYLWELLGRVSGVSVSFVRGPRAYKLNGRYGVHDDYAVDVEAVAAAALTETPQR</sequence>
<dbReference type="GO" id="GO:0016757">
    <property type="term" value="F:glycosyltransferase activity"/>
    <property type="evidence" value="ECO:0007669"/>
    <property type="project" value="UniProtKB-KW"/>
</dbReference>
<protein>
    <recommendedName>
        <fullName evidence="5">Glycosyltransferase 61 catalytic domain-containing protein</fullName>
    </recommendedName>
</protein>
<evidence type="ECO:0000313" key="6">
    <source>
        <dbReference type="EMBL" id="SAL61458.1"/>
    </source>
</evidence>
<evidence type="ECO:0000256" key="3">
    <source>
        <dbReference type="ARBA" id="ARBA00023180"/>
    </source>
</evidence>
<feature type="region of interest" description="Disordered" evidence="4">
    <location>
        <begin position="1"/>
        <end position="44"/>
    </location>
</feature>
<evidence type="ECO:0000313" key="7">
    <source>
        <dbReference type="Proteomes" id="UP000054717"/>
    </source>
</evidence>
<dbReference type="InterPro" id="IPR007657">
    <property type="entry name" value="Glycosyltransferase_61"/>
</dbReference>
<dbReference type="EMBL" id="FCNZ02000013">
    <property type="protein sequence ID" value="SAL61458.1"/>
    <property type="molecule type" value="Genomic_DNA"/>
</dbReference>
<evidence type="ECO:0000256" key="1">
    <source>
        <dbReference type="ARBA" id="ARBA00022676"/>
    </source>
</evidence>
<evidence type="ECO:0000259" key="5">
    <source>
        <dbReference type="Pfam" id="PF04577"/>
    </source>
</evidence>
<keyword evidence="7" id="KW-1185">Reference proteome</keyword>
<feature type="compositionally biased region" description="Polar residues" evidence="4">
    <location>
        <begin position="1"/>
        <end position="14"/>
    </location>
</feature>
<evidence type="ECO:0000256" key="4">
    <source>
        <dbReference type="SAM" id="MobiDB-lite"/>
    </source>
</evidence>
<reference evidence="6" key="1">
    <citation type="submission" date="2016-01" db="EMBL/GenBank/DDBJ databases">
        <authorList>
            <person name="Peeters Charlotte."/>
        </authorList>
    </citation>
    <scope>NUCLEOTIDE SEQUENCE</scope>
    <source>
        <strain evidence="6">LMG 22936</strain>
    </source>
</reference>
<gene>
    <name evidence="6" type="ORF">AWB66_03544</name>
</gene>
<keyword evidence="1" id="KW-0328">Glycosyltransferase</keyword>
<feature type="domain" description="Glycosyltransferase 61 catalytic" evidence="5">
    <location>
        <begin position="366"/>
        <end position="550"/>
    </location>
</feature>
<keyword evidence="2" id="KW-0808">Transferase</keyword>
<dbReference type="RefSeq" id="WP_159462916.1">
    <property type="nucleotide sequence ID" value="NZ_FCNZ02000013.1"/>
</dbReference>
<comment type="caution">
    <text evidence="6">The sequence shown here is derived from an EMBL/GenBank/DDBJ whole genome shotgun (WGS) entry which is preliminary data.</text>
</comment>
<dbReference type="STRING" id="326475.AWB66_03544"/>
<dbReference type="PANTHER" id="PTHR20961">
    <property type="entry name" value="GLYCOSYLTRANSFERASE"/>
    <property type="match status" value="1"/>
</dbReference>
<accession>A0A158IXX9</accession>
<dbReference type="AlphaFoldDB" id="A0A158IXX9"/>
<proteinExistence type="predicted"/>
<keyword evidence="3" id="KW-0325">Glycoprotein</keyword>
<evidence type="ECO:0000256" key="2">
    <source>
        <dbReference type="ARBA" id="ARBA00022679"/>
    </source>
</evidence>
<organism evidence="6 7">
    <name type="scientific">Caballeronia telluris</name>
    <dbReference type="NCBI Taxonomy" id="326475"/>
    <lineage>
        <taxon>Bacteria</taxon>
        <taxon>Pseudomonadati</taxon>
        <taxon>Pseudomonadota</taxon>
        <taxon>Betaproteobacteria</taxon>
        <taxon>Burkholderiales</taxon>
        <taxon>Burkholderiaceae</taxon>
        <taxon>Caballeronia</taxon>
    </lineage>
</organism>
<dbReference type="Proteomes" id="UP000054717">
    <property type="component" value="Unassembled WGS sequence"/>
</dbReference>